<reference evidence="4 5" key="1">
    <citation type="submission" date="2014-08" db="EMBL/GenBank/DDBJ databases">
        <title>Genome sequences of NCPPB Pectobacterium isolates.</title>
        <authorList>
            <person name="Glover R.H."/>
            <person name="Sapp M."/>
            <person name="Elphinstone J."/>
        </authorList>
    </citation>
    <scope>NUCLEOTIDE SEQUENCE [LARGE SCALE GENOMIC DNA]</scope>
    <source>
        <strain evidence="4 5">NCPPB3841</strain>
    </source>
</reference>
<comment type="caution">
    <text evidence="4">The sequence shown here is derived from an EMBL/GenBank/DDBJ whole genome shotgun (WGS) entry which is preliminary data.</text>
</comment>
<dbReference type="Pfam" id="PF13356">
    <property type="entry name" value="Arm-DNA-bind_3"/>
    <property type="match status" value="1"/>
</dbReference>
<evidence type="ECO:0000313" key="4">
    <source>
        <dbReference type="EMBL" id="KGA39187.1"/>
    </source>
</evidence>
<protein>
    <submittedName>
        <fullName evidence="4">Integrase</fullName>
    </submittedName>
</protein>
<accession>A0ABR4VIK8</accession>
<comment type="similarity">
    <text evidence="1">Belongs to the 'phage' integrase family.</text>
</comment>
<dbReference type="InterPro" id="IPR025166">
    <property type="entry name" value="Integrase_DNA_bind_dom"/>
</dbReference>
<dbReference type="PANTHER" id="PTHR30629">
    <property type="entry name" value="PROPHAGE INTEGRASE"/>
    <property type="match status" value="1"/>
</dbReference>
<keyword evidence="5" id="KW-1185">Reference proteome</keyword>
<dbReference type="RefSeq" id="WP_044209326.1">
    <property type="nucleotide sequence ID" value="NZ_JQOF01000049.1"/>
</dbReference>
<evidence type="ECO:0000313" key="5">
    <source>
        <dbReference type="Proteomes" id="UP000029447"/>
    </source>
</evidence>
<sequence length="74" mass="8443">MLTDSKVRSAKPLAKSYKLTDSQGLYLTVSPSGAKLWYFRYRFGGKENRLAFGPYPQTTLAEAREKRDAVRKLL</sequence>
<feature type="non-terminal residue" evidence="4">
    <location>
        <position position="74"/>
    </location>
</feature>
<keyword evidence="2" id="KW-0229">DNA integration</keyword>
<name>A0ABR4VIK8_9GAMM</name>
<dbReference type="EMBL" id="JQOF01000049">
    <property type="protein sequence ID" value="KGA39187.1"/>
    <property type="molecule type" value="Genomic_DNA"/>
</dbReference>
<dbReference type="Gene3D" id="3.30.160.390">
    <property type="entry name" value="Integrase, DNA-binding domain"/>
    <property type="match status" value="1"/>
</dbReference>
<evidence type="ECO:0000259" key="3">
    <source>
        <dbReference type="Pfam" id="PF13356"/>
    </source>
</evidence>
<dbReference type="InterPro" id="IPR038488">
    <property type="entry name" value="Integrase_DNA-bd_sf"/>
</dbReference>
<dbReference type="InterPro" id="IPR050808">
    <property type="entry name" value="Phage_Integrase"/>
</dbReference>
<organism evidence="4 5">
    <name type="scientific">Pectobacterium odoriferum</name>
    <dbReference type="NCBI Taxonomy" id="78398"/>
    <lineage>
        <taxon>Bacteria</taxon>
        <taxon>Pseudomonadati</taxon>
        <taxon>Pseudomonadota</taxon>
        <taxon>Gammaproteobacteria</taxon>
        <taxon>Enterobacterales</taxon>
        <taxon>Pectobacteriaceae</taxon>
        <taxon>Pectobacterium</taxon>
    </lineage>
</organism>
<dbReference type="PANTHER" id="PTHR30629:SF2">
    <property type="entry name" value="PROPHAGE INTEGRASE INTS-RELATED"/>
    <property type="match status" value="1"/>
</dbReference>
<evidence type="ECO:0000256" key="2">
    <source>
        <dbReference type="ARBA" id="ARBA00022908"/>
    </source>
</evidence>
<dbReference type="Proteomes" id="UP000029447">
    <property type="component" value="Unassembled WGS sequence"/>
</dbReference>
<gene>
    <name evidence="4" type="ORF">KU75_24030</name>
</gene>
<feature type="domain" description="Integrase DNA-binding" evidence="3">
    <location>
        <begin position="2"/>
        <end position="74"/>
    </location>
</feature>
<evidence type="ECO:0000256" key="1">
    <source>
        <dbReference type="ARBA" id="ARBA00008857"/>
    </source>
</evidence>
<proteinExistence type="inferred from homology"/>